<proteinExistence type="predicted"/>
<evidence type="ECO:0000313" key="1">
    <source>
        <dbReference type="EMBL" id="BBI39498.1"/>
    </source>
</evidence>
<dbReference type="SUPFAM" id="SSF51182">
    <property type="entry name" value="RmlC-like cupins"/>
    <property type="match status" value="1"/>
</dbReference>
<accession>A0A455TVW7</accession>
<protein>
    <submittedName>
        <fullName evidence="1">Mannose-6-phosphate isomerase</fullName>
    </submittedName>
</protein>
<dbReference type="GO" id="GO:0016853">
    <property type="term" value="F:isomerase activity"/>
    <property type="evidence" value="ECO:0007669"/>
    <property type="project" value="UniProtKB-KW"/>
</dbReference>
<dbReference type="AlphaFoldDB" id="A0A455TVW7"/>
<keyword evidence="1" id="KW-0413">Isomerase</keyword>
<dbReference type="InterPro" id="IPR014710">
    <property type="entry name" value="RmlC-like_jellyroll"/>
</dbReference>
<name>A0A455TVW7_ENTFC</name>
<dbReference type="EMBL" id="AP019408">
    <property type="protein sequence ID" value="BBI39498.1"/>
    <property type="molecule type" value="Genomic_DNA"/>
</dbReference>
<organism evidence="1">
    <name type="scientific">Enterococcus faecium</name>
    <name type="common">Streptococcus faecium</name>
    <dbReference type="NCBI Taxonomy" id="1352"/>
    <lineage>
        <taxon>Bacteria</taxon>
        <taxon>Bacillati</taxon>
        <taxon>Bacillota</taxon>
        <taxon>Bacilli</taxon>
        <taxon>Lactobacillales</taxon>
        <taxon>Enterococcaceae</taxon>
        <taxon>Enterococcus</taxon>
    </lineage>
</organism>
<gene>
    <name evidence="1" type="primary">pmi</name>
    <name evidence="1" type="ORF">SMVRE20_01828</name>
</gene>
<sequence>MSVHGIGAGVLVAEIQESSNVTYRVYDYDRVDKNDNK</sequence>
<reference evidence="1" key="1">
    <citation type="submission" date="2019-02" db="EMBL/GenBank/DDBJ databases">
        <title>Complete Genome Sequence of vanD5-typed vancomycin-resistant Enterococcus faecium in Sapporo, Japan.</title>
        <authorList>
            <person name="Sato T."/>
            <person name="Wada T."/>
            <person name="Shinagawa M."/>
            <person name="Fukushima Y."/>
            <person name="Nakajima C."/>
            <person name="Suzuki Y."/>
            <person name="Takahashi S."/>
            <person name="Yokota S."/>
        </authorList>
    </citation>
    <scope>NUCLEOTIDE SEQUENCE</scope>
    <source>
        <strain evidence="1">SMVRE20</strain>
    </source>
</reference>
<dbReference type="InterPro" id="IPR011051">
    <property type="entry name" value="RmlC_Cupin_sf"/>
</dbReference>
<dbReference type="Gene3D" id="2.60.120.10">
    <property type="entry name" value="Jelly Rolls"/>
    <property type="match status" value="1"/>
</dbReference>